<name>A0A3A3GH58_PANTH</name>
<feature type="domain" description="DUF5704" evidence="2">
    <location>
        <begin position="194"/>
        <end position="365"/>
    </location>
</feature>
<gene>
    <name evidence="3" type="ORF">DQX05_21870</name>
</gene>
<dbReference type="OrthoDB" id="2657408at2"/>
<comment type="caution">
    <text evidence="3">The sequence shown here is derived from an EMBL/GenBank/DDBJ whole genome shotgun (WGS) entry which is preliminary data.</text>
</comment>
<evidence type="ECO:0000256" key="1">
    <source>
        <dbReference type="SAM" id="MobiDB-lite"/>
    </source>
</evidence>
<dbReference type="Proteomes" id="UP000266177">
    <property type="component" value="Unassembled WGS sequence"/>
</dbReference>
<evidence type="ECO:0000313" key="4">
    <source>
        <dbReference type="Proteomes" id="UP000266177"/>
    </source>
</evidence>
<reference evidence="3 4" key="1">
    <citation type="submission" date="2018-09" db="EMBL/GenBank/DDBJ databases">
        <title>Paenibacillus SK2017-BO5.</title>
        <authorList>
            <person name="Piskunova J.V."/>
            <person name="Dubiley S.A."/>
            <person name="Severinov K.V."/>
        </authorList>
    </citation>
    <scope>NUCLEOTIDE SEQUENCE [LARGE SCALE GENOMIC DNA]</scope>
    <source>
        <strain evidence="3 4">BO5</strain>
    </source>
</reference>
<proteinExistence type="predicted"/>
<dbReference type="EMBL" id="QYZD01000025">
    <property type="protein sequence ID" value="RJG21386.1"/>
    <property type="molecule type" value="Genomic_DNA"/>
</dbReference>
<accession>A0A3A3GH58</accession>
<evidence type="ECO:0000313" key="3">
    <source>
        <dbReference type="EMBL" id="RJG21386.1"/>
    </source>
</evidence>
<dbReference type="Pfam" id="PF18964">
    <property type="entry name" value="DUF5704"/>
    <property type="match status" value="1"/>
</dbReference>
<protein>
    <submittedName>
        <fullName evidence="3">Bacterial surface protein</fullName>
    </submittedName>
</protein>
<dbReference type="InterPro" id="IPR043759">
    <property type="entry name" value="DUF5704"/>
</dbReference>
<sequence length="934" mass="105879">MHGDKLLPTKYYDLQGIKKAEGWADPNRFGQFYDIKVTYSANFTAWAQIKLSDGTEVSITKIPNKAIAHGNWPVGSSIFHTFDNEITDDKGKKYRIYKSYIRAARKPGEQKFQQDGDPDTNPKLTNRNFTIALGGTYVVGVYKEINSPPPPDPDPTPGTKKCTLPAPLQTIPDEVMDPKASALIKADSRGNERFDVSLGIPTSETLYANSFALNYLFKNKFVQMGGTCTYEVPVEKTFTKKWTEPAVGEDGKPSKEEFEEEETVSDVITVERPYSYWVIDNLEVYKIRETKLQNTALPSGGVTLSPSGYTPPDYTVSQQGGIVSEPAAQQVTLPPQTVGKDLPNYSGEFKAAAEKAIGKVQVRNDSLTFKGKSIMDGDPVEESGLTPGKIPQPYQINENVLYKDRLLIESHKVNAKDIPSTGTIYYDLLPQNINGGANKQYPIYGINTVTIHTPVVIYAKVSDDRDHNQKTNPNPNRSAFILDRPFSIQMPTYGQHRDIKGYGNRDYAKYYRSKEVRFPFDTYSADKRTFHPKGTWINIPVSQESTSFFLPVWVDEGDYTVDFRVTAENAPSGVTDQHHANLNLQHHRATDTALVEVIGRVYDFRITDIMDFKWEDVFRKKKGSKEHSGLFYWVGQLGIDGEVRGNKSPYVLPIRRGSHPNPGYKNVAVKTGYSFKFDLKSKGNMFGPDDAIRITPTFYYVDKNGENRQEVDIYYHTDKRKFVKIGSQYDTVQRKVKLDERLRNMDQQTMVNTAAAYYNLHPNQMEKNQQTFINDWLKRAKKDTIVGGYSHILLPKELRTYMGPLAIPEGVNPSRAYAAIQQWYAEYNLPSKVYVVPKGFDLSKQFNFNDNAPFFLRNGYIIVNFNIETIRNGNQSAPHLQYIYAPLTNQWKREGFSYSAIDPYGIKFQLKDGDVMFYHADKSSVDDFTVGGTH</sequence>
<dbReference type="AlphaFoldDB" id="A0A3A3GH58"/>
<feature type="region of interest" description="Disordered" evidence="1">
    <location>
        <begin position="106"/>
        <end position="125"/>
    </location>
</feature>
<evidence type="ECO:0000259" key="2">
    <source>
        <dbReference type="Pfam" id="PF18964"/>
    </source>
</evidence>
<organism evidence="3 4">
    <name type="scientific">Paenibacillus thiaminolyticus</name>
    <name type="common">Bacillus thiaminolyticus</name>
    <dbReference type="NCBI Taxonomy" id="49283"/>
    <lineage>
        <taxon>Bacteria</taxon>
        <taxon>Bacillati</taxon>
        <taxon>Bacillota</taxon>
        <taxon>Bacilli</taxon>
        <taxon>Bacillales</taxon>
        <taxon>Paenibacillaceae</taxon>
        <taxon>Paenibacillus</taxon>
    </lineage>
</organism>